<sequence length="207" mass="23732">MKNKKTSQHQFVGFLIAIVILALFFYESESKPERNFLYQVASEKAVNTEQTNGLKEVQDFSERQKVIENQNIQPFTKSIMNKFPVDGSPKGTFQFQSSNQDAVFLVRDKYTNELKVVVQLPKYSQTEMLIPLGEYVVEYATGDGNWQGLDRFWGYSTQFYRSNTQHRIYRTEHGGGSYTTHGSGIILNTPDGQMPDRITKGNFINSN</sequence>
<name>A0A4R0EMB1_9GAMM</name>
<protein>
    <submittedName>
        <fullName evidence="1">Uncharacterized protein</fullName>
    </submittedName>
</protein>
<dbReference type="Proteomes" id="UP000291380">
    <property type="component" value="Unassembled WGS sequence"/>
</dbReference>
<comment type="caution">
    <text evidence="1">The sequence shown here is derived from an EMBL/GenBank/DDBJ whole genome shotgun (WGS) entry which is preliminary data.</text>
</comment>
<accession>A0A4R0EMB1</accession>
<dbReference type="OrthoDB" id="6690940at2"/>
<evidence type="ECO:0000313" key="1">
    <source>
        <dbReference type="EMBL" id="TCB59058.1"/>
    </source>
</evidence>
<dbReference type="AlphaFoldDB" id="A0A4R0EMB1"/>
<reference evidence="1 2" key="1">
    <citation type="submission" date="2019-02" db="EMBL/GenBank/DDBJ databases">
        <title>High diversity of culturable Acinetobacter species in natural soil and water ecosystems.</title>
        <authorList>
            <person name="Radolfova-Krizova L."/>
            <person name="Nemec A."/>
        </authorList>
    </citation>
    <scope>NUCLEOTIDE SEQUENCE [LARGE SCALE GENOMIC DNA]</scope>
    <source>
        <strain evidence="1 2">ANC 4281</strain>
    </source>
</reference>
<dbReference type="EMBL" id="SJOA01000009">
    <property type="protein sequence ID" value="TCB59058.1"/>
    <property type="molecule type" value="Genomic_DNA"/>
</dbReference>
<evidence type="ECO:0000313" key="2">
    <source>
        <dbReference type="Proteomes" id="UP000291380"/>
    </source>
</evidence>
<proteinExistence type="predicted"/>
<organism evidence="1 2">
    <name type="scientific">Acinetobacter terrae</name>
    <dbReference type="NCBI Taxonomy" id="2731247"/>
    <lineage>
        <taxon>Bacteria</taxon>
        <taxon>Pseudomonadati</taxon>
        <taxon>Pseudomonadota</taxon>
        <taxon>Gammaproteobacteria</taxon>
        <taxon>Moraxellales</taxon>
        <taxon>Moraxellaceae</taxon>
        <taxon>Acinetobacter</taxon>
        <taxon>Acinetobacter Taxon 24</taxon>
    </lineage>
</organism>
<gene>
    <name evidence="1" type="ORF">E0H85_08555</name>
</gene>
<dbReference type="RefSeq" id="WP_131271223.1">
    <property type="nucleotide sequence ID" value="NZ_SJOA01000009.1"/>
</dbReference>